<dbReference type="PATRIC" id="fig|1352936.5.peg.3338"/>
<keyword evidence="2" id="KW-1133">Transmembrane helix</keyword>
<gene>
    <name evidence="3" type="ORF">M878_15875</name>
</gene>
<feature type="transmembrane region" description="Helical" evidence="2">
    <location>
        <begin position="52"/>
        <end position="73"/>
    </location>
</feature>
<feature type="compositionally biased region" description="Gly residues" evidence="1">
    <location>
        <begin position="137"/>
        <end position="147"/>
    </location>
</feature>
<feature type="region of interest" description="Disordered" evidence="1">
    <location>
        <begin position="134"/>
        <end position="209"/>
    </location>
</feature>
<feature type="transmembrane region" description="Helical" evidence="2">
    <location>
        <begin position="85"/>
        <end position="103"/>
    </location>
</feature>
<protein>
    <submittedName>
        <fullName evidence="3">Uncharacterized protein</fullName>
    </submittedName>
</protein>
<feature type="transmembrane region" description="Helical" evidence="2">
    <location>
        <begin position="7"/>
        <end position="32"/>
    </location>
</feature>
<name>V6KI82_STRRC</name>
<keyword evidence="2" id="KW-0472">Membrane</keyword>
<accession>V6KI82</accession>
<dbReference type="AlphaFoldDB" id="V6KI82"/>
<sequence>MVRRPVAWVVAVVLLVEAFFIAALNWFLGVVVDRQDMSLAGLDPSTMATSSKIGGVVFGLYFALCALVAVLVAVRNRAPAGFGRVLLISVAVVHGLLGAFAWSMVGWTAFLFLMVVLGLVVLLLMTYDHEAGPQQGASGGGGGAGEGGDPDALTEPGSAAAPGVVPGAGSGGAAVPAPRTERTGEAPGGGEGARDSVSAPVTRPATTTP</sequence>
<evidence type="ECO:0000256" key="1">
    <source>
        <dbReference type="SAM" id="MobiDB-lite"/>
    </source>
</evidence>
<evidence type="ECO:0000313" key="4">
    <source>
        <dbReference type="Proteomes" id="UP000017984"/>
    </source>
</evidence>
<feature type="transmembrane region" description="Helical" evidence="2">
    <location>
        <begin position="109"/>
        <end position="127"/>
    </location>
</feature>
<dbReference type="Proteomes" id="UP000017984">
    <property type="component" value="Chromosome"/>
</dbReference>
<feature type="compositionally biased region" description="Low complexity" evidence="1">
    <location>
        <begin position="156"/>
        <end position="165"/>
    </location>
</feature>
<evidence type="ECO:0000256" key="2">
    <source>
        <dbReference type="SAM" id="Phobius"/>
    </source>
</evidence>
<keyword evidence="2" id="KW-0812">Transmembrane</keyword>
<comment type="caution">
    <text evidence="3">The sequence shown here is derived from an EMBL/GenBank/DDBJ whole genome shotgun (WGS) entry which is preliminary data.</text>
</comment>
<evidence type="ECO:0000313" key="3">
    <source>
        <dbReference type="EMBL" id="EST31900.1"/>
    </source>
</evidence>
<organism evidence="3 4">
    <name type="scientific">Streptomyces roseochromogenus subsp. oscitans DS 12.976</name>
    <dbReference type="NCBI Taxonomy" id="1352936"/>
    <lineage>
        <taxon>Bacteria</taxon>
        <taxon>Bacillati</taxon>
        <taxon>Actinomycetota</taxon>
        <taxon>Actinomycetes</taxon>
        <taxon>Kitasatosporales</taxon>
        <taxon>Streptomycetaceae</taxon>
        <taxon>Streptomyces</taxon>
    </lineage>
</organism>
<keyword evidence="4" id="KW-1185">Reference proteome</keyword>
<proteinExistence type="predicted"/>
<dbReference type="HOGENOM" id="CLU_112484_0_0_11"/>
<dbReference type="EMBL" id="AWQX01000136">
    <property type="protein sequence ID" value="EST31900.1"/>
    <property type="molecule type" value="Genomic_DNA"/>
</dbReference>
<reference evidence="3 4" key="1">
    <citation type="journal article" date="2014" name="Genome Announc.">
        <title>Draft Genome Sequence of Streptomyces roseochromogenes subsp. oscitans DS 12.976, Producer of the Aminocoumarin Antibiotic Clorobiocin.</title>
        <authorList>
            <person name="Ruckert C."/>
            <person name="Kalinowski J."/>
            <person name="Heide L."/>
            <person name="Apel A.K."/>
        </authorList>
    </citation>
    <scope>NUCLEOTIDE SEQUENCE [LARGE SCALE GENOMIC DNA]</scope>
    <source>
        <strain evidence="3 4">DS 12.976</strain>
    </source>
</reference>